<name>A0A409W1J2_9AGAR</name>
<organism evidence="1 2">
    <name type="scientific">Gymnopilus dilepis</name>
    <dbReference type="NCBI Taxonomy" id="231916"/>
    <lineage>
        <taxon>Eukaryota</taxon>
        <taxon>Fungi</taxon>
        <taxon>Dikarya</taxon>
        <taxon>Basidiomycota</taxon>
        <taxon>Agaricomycotina</taxon>
        <taxon>Agaricomycetes</taxon>
        <taxon>Agaricomycetidae</taxon>
        <taxon>Agaricales</taxon>
        <taxon>Agaricineae</taxon>
        <taxon>Hymenogastraceae</taxon>
        <taxon>Gymnopilus</taxon>
    </lineage>
</organism>
<sequence>MEAFPQASISRRDPHDETTLTQLSIVSQHLRLKPFVRKFNEAAEALKPGEYYTFNGVTLKDFHTLDRAVNKFKVPLWDKLHIDFRKNEGVLIIHYTPRDNFFLMPFIFNIPGLSVWGSSNTPLVDGEKSPGICFMDNGDQQARTNYIRNFGGGHEEDDNEAPILESEVSQDIEGPTSVDVDDIRILEEKEFSWRDRWKFSSPTLVMEVGCSPSDWQSLALTCARWVACSGGGIRMSIEIHVYVDEEQNLTGIDYRYWRVIKVEVHCEFNGKENFLERCDGVHSDGEDTPLYTCTMRVGAKFKTYTVASSKPRIIYPASPEGPQTFKIRHEHLFRERPDHIRSPSERRKVVHELDYAQIVEQIQLRLLYRRGLNSLNQRAGRIRH</sequence>
<keyword evidence="2" id="KW-1185">Reference proteome</keyword>
<comment type="caution">
    <text evidence="1">The sequence shown here is derived from an EMBL/GenBank/DDBJ whole genome shotgun (WGS) entry which is preliminary data.</text>
</comment>
<dbReference type="AlphaFoldDB" id="A0A409W1J2"/>
<evidence type="ECO:0000313" key="1">
    <source>
        <dbReference type="EMBL" id="PPQ72382.1"/>
    </source>
</evidence>
<gene>
    <name evidence="1" type="ORF">CVT26_006742</name>
</gene>
<dbReference type="EMBL" id="NHYE01005460">
    <property type="protein sequence ID" value="PPQ72382.1"/>
    <property type="molecule type" value="Genomic_DNA"/>
</dbReference>
<reference evidence="1 2" key="1">
    <citation type="journal article" date="2018" name="Evol. Lett.">
        <title>Horizontal gene cluster transfer increased hallucinogenic mushroom diversity.</title>
        <authorList>
            <person name="Reynolds H.T."/>
            <person name="Vijayakumar V."/>
            <person name="Gluck-Thaler E."/>
            <person name="Korotkin H.B."/>
            <person name="Matheny P.B."/>
            <person name="Slot J.C."/>
        </authorList>
    </citation>
    <scope>NUCLEOTIDE SEQUENCE [LARGE SCALE GENOMIC DNA]</scope>
    <source>
        <strain evidence="1 2">SRW20</strain>
    </source>
</reference>
<protein>
    <submittedName>
        <fullName evidence="1">Uncharacterized protein</fullName>
    </submittedName>
</protein>
<proteinExistence type="predicted"/>
<dbReference type="InParanoid" id="A0A409W1J2"/>
<accession>A0A409W1J2</accession>
<evidence type="ECO:0000313" key="2">
    <source>
        <dbReference type="Proteomes" id="UP000284706"/>
    </source>
</evidence>
<dbReference type="OrthoDB" id="2634410at2759"/>
<dbReference type="Proteomes" id="UP000284706">
    <property type="component" value="Unassembled WGS sequence"/>
</dbReference>